<organism evidence="1 2">
    <name type="scientific">Eubacterium ventriosum</name>
    <dbReference type="NCBI Taxonomy" id="39496"/>
    <lineage>
        <taxon>Bacteria</taxon>
        <taxon>Bacillati</taxon>
        <taxon>Bacillota</taxon>
        <taxon>Clostridia</taxon>
        <taxon>Eubacteriales</taxon>
        <taxon>Eubacteriaceae</taxon>
        <taxon>Eubacterium</taxon>
    </lineage>
</organism>
<dbReference type="AlphaFoldDB" id="A0A413RAM5"/>
<gene>
    <name evidence="1" type="ORF">DW944_03940</name>
</gene>
<dbReference type="Proteomes" id="UP000284779">
    <property type="component" value="Unassembled WGS sequence"/>
</dbReference>
<proteinExistence type="predicted"/>
<dbReference type="RefSeq" id="WP_117969869.1">
    <property type="nucleotide sequence ID" value="NZ_CAUBDO010000004.1"/>
</dbReference>
<comment type="caution">
    <text evidence="1">The sequence shown here is derived from an EMBL/GenBank/DDBJ whole genome shotgun (WGS) entry which is preliminary data.</text>
</comment>
<sequence>MAVIKELIRKENNGSISFGNYELPQKTKLSDFEVNGDLYKVKTFKEITKLEKNGTFVYESIPGTAVSVFKETADEVSFFVDGKGQTQITLELESNKEYRVFVGDRDLGVSKTDVGGKITLDVDLENGNLTTVKVVTA</sequence>
<reference evidence="1 2" key="1">
    <citation type="submission" date="2018-08" db="EMBL/GenBank/DDBJ databases">
        <title>A genome reference for cultivated species of the human gut microbiota.</title>
        <authorList>
            <person name="Zou Y."/>
            <person name="Xue W."/>
            <person name="Luo G."/>
        </authorList>
    </citation>
    <scope>NUCLEOTIDE SEQUENCE [LARGE SCALE GENOMIC DNA]</scope>
    <source>
        <strain evidence="1 2">AM44-11BH</strain>
    </source>
</reference>
<protein>
    <submittedName>
        <fullName evidence="1">Endosialidase</fullName>
    </submittedName>
</protein>
<keyword evidence="2" id="KW-1185">Reference proteome</keyword>
<name>A0A413RAM5_9FIRM</name>
<evidence type="ECO:0000313" key="1">
    <source>
        <dbReference type="EMBL" id="RHA19502.1"/>
    </source>
</evidence>
<dbReference type="EMBL" id="QSFD01000003">
    <property type="protein sequence ID" value="RHA19502.1"/>
    <property type="molecule type" value="Genomic_DNA"/>
</dbReference>
<accession>A0A413RAM5</accession>
<evidence type="ECO:0000313" key="2">
    <source>
        <dbReference type="Proteomes" id="UP000284779"/>
    </source>
</evidence>